<name>G4YFP3_PHYSP</name>
<dbReference type="EMBL" id="JH159151">
    <property type="protein sequence ID" value="EGZ27398.1"/>
    <property type="molecule type" value="Genomic_DNA"/>
</dbReference>
<dbReference type="Proteomes" id="UP000002640">
    <property type="component" value="Unassembled WGS sequence"/>
</dbReference>
<sequence>MSSSGTPAAPPASAASPLQSSHPFARDEEESAELVDSASRARGVSDGQEHPVIDLTTSPGISHFSSPSPSPRGDTTSGTADLGRSDSAGPVSLDSLAALIHAQSKQRRIENADLARLLSFVITRPAPAADREVRRAALEATSVSKLVSLLRGQHQPQIQAGDVAALRFELESARTINADLSRRLDSQAPVKADLEERLKTVEEERDRWKAESKKHP</sequence>
<dbReference type="KEGG" id="psoj:PHYSODRAFT_321215"/>
<dbReference type="GeneID" id="20644597"/>
<evidence type="ECO:0000256" key="1">
    <source>
        <dbReference type="SAM" id="MobiDB-lite"/>
    </source>
</evidence>
<protein>
    <submittedName>
        <fullName evidence="2">Uncharacterized protein</fullName>
    </submittedName>
</protein>
<organism evidence="2 3">
    <name type="scientific">Phytophthora sojae (strain P6497)</name>
    <name type="common">Soybean stem and root rot agent</name>
    <name type="synonym">Phytophthora megasperma f. sp. glycines</name>
    <dbReference type="NCBI Taxonomy" id="1094619"/>
    <lineage>
        <taxon>Eukaryota</taxon>
        <taxon>Sar</taxon>
        <taxon>Stramenopiles</taxon>
        <taxon>Oomycota</taxon>
        <taxon>Peronosporomycetes</taxon>
        <taxon>Peronosporales</taxon>
        <taxon>Peronosporaceae</taxon>
        <taxon>Phytophthora</taxon>
    </lineage>
</organism>
<proteinExistence type="predicted"/>
<gene>
    <name evidence="2" type="ORF">PHYSODRAFT_321215</name>
</gene>
<dbReference type="InParanoid" id="G4YFP3"/>
<reference evidence="2 3" key="1">
    <citation type="journal article" date="2006" name="Science">
        <title>Phytophthora genome sequences uncover evolutionary origins and mechanisms of pathogenesis.</title>
        <authorList>
            <person name="Tyler B.M."/>
            <person name="Tripathy S."/>
            <person name="Zhang X."/>
            <person name="Dehal P."/>
            <person name="Jiang R.H."/>
            <person name="Aerts A."/>
            <person name="Arredondo F.D."/>
            <person name="Baxter L."/>
            <person name="Bensasson D."/>
            <person name="Beynon J.L."/>
            <person name="Chapman J."/>
            <person name="Damasceno C.M."/>
            <person name="Dorrance A.E."/>
            <person name="Dou D."/>
            <person name="Dickerman A.W."/>
            <person name="Dubchak I.L."/>
            <person name="Garbelotto M."/>
            <person name="Gijzen M."/>
            <person name="Gordon S.G."/>
            <person name="Govers F."/>
            <person name="Grunwald N.J."/>
            <person name="Huang W."/>
            <person name="Ivors K.L."/>
            <person name="Jones R.W."/>
            <person name="Kamoun S."/>
            <person name="Krampis K."/>
            <person name="Lamour K.H."/>
            <person name="Lee M.K."/>
            <person name="McDonald W.H."/>
            <person name="Medina M."/>
            <person name="Meijer H.J."/>
            <person name="Nordberg E.K."/>
            <person name="Maclean D.J."/>
            <person name="Ospina-Giraldo M.D."/>
            <person name="Morris P.F."/>
            <person name="Phuntumart V."/>
            <person name="Putnam N.H."/>
            <person name="Rash S."/>
            <person name="Rose J.K."/>
            <person name="Sakihama Y."/>
            <person name="Salamov A.A."/>
            <person name="Savidor A."/>
            <person name="Scheuring C.F."/>
            <person name="Smith B.M."/>
            <person name="Sobral B.W."/>
            <person name="Terry A."/>
            <person name="Torto-Alalibo T.A."/>
            <person name="Win J."/>
            <person name="Xu Z."/>
            <person name="Zhang H."/>
            <person name="Grigoriev I.V."/>
            <person name="Rokhsar D.S."/>
            <person name="Boore J.L."/>
        </authorList>
    </citation>
    <scope>NUCLEOTIDE SEQUENCE [LARGE SCALE GENOMIC DNA]</scope>
    <source>
        <strain evidence="2 3">P6497</strain>
    </source>
</reference>
<keyword evidence="3" id="KW-1185">Reference proteome</keyword>
<feature type="compositionally biased region" description="Low complexity" evidence="1">
    <location>
        <begin position="1"/>
        <end position="23"/>
    </location>
</feature>
<evidence type="ECO:0000313" key="2">
    <source>
        <dbReference type="EMBL" id="EGZ27398.1"/>
    </source>
</evidence>
<dbReference type="RefSeq" id="XP_009514673.1">
    <property type="nucleotide sequence ID" value="XM_009516378.1"/>
</dbReference>
<feature type="region of interest" description="Disordered" evidence="1">
    <location>
        <begin position="1"/>
        <end position="88"/>
    </location>
</feature>
<dbReference type="STRING" id="1094619.G4YFP3"/>
<accession>G4YFP3</accession>
<feature type="compositionally biased region" description="Polar residues" evidence="1">
    <location>
        <begin position="55"/>
        <end position="79"/>
    </location>
</feature>
<evidence type="ECO:0000313" key="3">
    <source>
        <dbReference type="Proteomes" id="UP000002640"/>
    </source>
</evidence>
<dbReference type="AlphaFoldDB" id="G4YFP3"/>